<keyword evidence="2" id="KW-1185">Reference proteome</keyword>
<dbReference type="EMBL" id="JBHSXH010000011">
    <property type="protein sequence ID" value="MFC6824981.1"/>
    <property type="molecule type" value="Genomic_DNA"/>
</dbReference>
<dbReference type="Proteomes" id="UP001596408">
    <property type="component" value="Unassembled WGS sequence"/>
</dbReference>
<organism evidence="1 2">
    <name type="scientific">Halopelagius fulvigenes</name>
    <dbReference type="NCBI Taxonomy" id="1198324"/>
    <lineage>
        <taxon>Archaea</taxon>
        <taxon>Methanobacteriati</taxon>
        <taxon>Methanobacteriota</taxon>
        <taxon>Stenosarchaea group</taxon>
        <taxon>Halobacteria</taxon>
        <taxon>Halobacteriales</taxon>
        <taxon>Haloferacaceae</taxon>
    </lineage>
</organism>
<accession>A0ABD5TWQ6</accession>
<comment type="caution">
    <text evidence="1">The sequence shown here is derived from an EMBL/GenBank/DDBJ whole genome shotgun (WGS) entry which is preliminary data.</text>
</comment>
<dbReference type="RefSeq" id="WP_379694722.1">
    <property type="nucleotide sequence ID" value="NZ_JBHSXH010000011.1"/>
</dbReference>
<protein>
    <recommendedName>
        <fullName evidence="3">Antitoxin</fullName>
    </recommendedName>
</protein>
<gene>
    <name evidence="1" type="ORF">ACFQEV_08250</name>
</gene>
<proteinExistence type="predicted"/>
<dbReference type="AlphaFoldDB" id="A0ABD5TWQ6"/>
<evidence type="ECO:0008006" key="3">
    <source>
        <dbReference type="Google" id="ProtNLM"/>
    </source>
</evidence>
<evidence type="ECO:0000313" key="2">
    <source>
        <dbReference type="Proteomes" id="UP001596408"/>
    </source>
</evidence>
<reference evidence="1 2" key="1">
    <citation type="journal article" date="2019" name="Int. J. Syst. Evol. Microbiol.">
        <title>The Global Catalogue of Microorganisms (GCM) 10K type strain sequencing project: providing services to taxonomists for standard genome sequencing and annotation.</title>
        <authorList>
            <consortium name="The Broad Institute Genomics Platform"/>
            <consortium name="The Broad Institute Genome Sequencing Center for Infectious Disease"/>
            <person name="Wu L."/>
            <person name="Ma J."/>
        </authorList>
    </citation>
    <scope>NUCLEOTIDE SEQUENCE [LARGE SCALE GENOMIC DNA]</scope>
    <source>
        <strain evidence="1 2">YIM 94188</strain>
    </source>
</reference>
<evidence type="ECO:0000313" key="1">
    <source>
        <dbReference type="EMBL" id="MFC6824981.1"/>
    </source>
</evidence>
<name>A0ABD5TWQ6_9EURY</name>
<sequence>MVKTIRVSEEYHKWLDAHKRDDETMEDTLRRITRGPHPDDVAGLLSKEEAEEAKAAVERLRGRDRDRLDAARAAFKSENADE</sequence>